<evidence type="ECO:0000313" key="10">
    <source>
        <dbReference type="EMBL" id="CUS02118.2"/>
    </source>
</evidence>
<dbReference type="GO" id="GO:0005829">
    <property type="term" value="C:cytosol"/>
    <property type="evidence" value="ECO:0007669"/>
    <property type="project" value="TreeGrafter"/>
</dbReference>
<dbReference type="KEGG" id="pbf:CFX0092_A0237"/>
<dbReference type="AlphaFoldDB" id="A0A160T098"/>
<feature type="DNA-binding region" description="OmpR/PhoB-type" evidence="7">
    <location>
        <begin position="132"/>
        <end position="232"/>
    </location>
</feature>
<dbReference type="PROSITE" id="PS50110">
    <property type="entry name" value="RESPONSE_REGULATORY"/>
    <property type="match status" value="1"/>
</dbReference>
<dbReference type="PANTHER" id="PTHR48111">
    <property type="entry name" value="REGULATOR OF RPOS"/>
    <property type="match status" value="1"/>
</dbReference>
<dbReference type="OrthoDB" id="149124at2"/>
<evidence type="ECO:0000256" key="2">
    <source>
        <dbReference type="ARBA" id="ARBA00023012"/>
    </source>
</evidence>
<keyword evidence="11" id="KW-1185">Reference proteome</keyword>
<dbReference type="CDD" id="cd00383">
    <property type="entry name" value="trans_reg_C"/>
    <property type="match status" value="1"/>
</dbReference>
<dbReference type="PANTHER" id="PTHR48111:SF40">
    <property type="entry name" value="PHOSPHATE REGULON TRANSCRIPTIONAL REGULATORY PROTEIN PHOB"/>
    <property type="match status" value="1"/>
</dbReference>
<reference evidence="10" key="1">
    <citation type="submission" date="2016-01" db="EMBL/GenBank/DDBJ databases">
        <authorList>
            <person name="Mcilroy J.S."/>
            <person name="Karst M S."/>
            <person name="Albertsen M."/>
        </authorList>
    </citation>
    <scope>NUCLEOTIDE SEQUENCE</scope>
    <source>
        <strain evidence="10">Cfx-K</strain>
    </source>
</reference>
<dbReference type="Pfam" id="PF00072">
    <property type="entry name" value="Response_reg"/>
    <property type="match status" value="1"/>
</dbReference>
<evidence type="ECO:0000256" key="6">
    <source>
        <dbReference type="PROSITE-ProRule" id="PRU00169"/>
    </source>
</evidence>
<keyword evidence="5" id="KW-0804">Transcription</keyword>
<dbReference type="RefSeq" id="WP_095041770.1">
    <property type="nucleotide sequence ID" value="NZ_LN890655.1"/>
</dbReference>
<dbReference type="InterPro" id="IPR036388">
    <property type="entry name" value="WH-like_DNA-bd_sf"/>
</dbReference>
<evidence type="ECO:0000256" key="1">
    <source>
        <dbReference type="ARBA" id="ARBA00022553"/>
    </source>
</evidence>
<organism evidence="10 11">
    <name type="scientific">Candidatus Promineifilum breve</name>
    <dbReference type="NCBI Taxonomy" id="1806508"/>
    <lineage>
        <taxon>Bacteria</taxon>
        <taxon>Bacillati</taxon>
        <taxon>Chloroflexota</taxon>
        <taxon>Ardenticatenia</taxon>
        <taxon>Candidatus Promineifilales</taxon>
        <taxon>Candidatus Promineifilaceae</taxon>
        <taxon>Candidatus Promineifilum</taxon>
    </lineage>
</organism>
<dbReference type="GO" id="GO:0000156">
    <property type="term" value="F:phosphorelay response regulator activity"/>
    <property type="evidence" value="ECO:0007669"/>
    <property type="project" value="TreeGrafter"/>
</dbReference>
<dbReference type="SMART" id="SM00862">
    <property type="entry name" value="Trans_reg_C"/>
    <property type="match status" value="1"/>
</dbReference>
<dbReference type="InterPro" id="IPR039420">
    <property type="entry name" value="WalR-like"/>
</dbReference>
<evidence type="ECO:0000256" key="3">
    <source>
        <dbReference type="ARBA" id="ARBA00023015"/>
    </source>
</evidence>
<dbReference type="GO" id="GO:0000976">
    <property type="term" value="F:transcription cis-regulatory region binding"/>
    <property type="evidence" value="ECO:0007669"/>
    <property type="project" value="TreeGrafter"/>
</dbReference>
<dbReference type="EMBL" id="LN890655">
    <property type="protein sequence ID" value="CUS02118.2"/>
    <property type="molecule type" value="Genomic_DNA"/>
</dbReference>
<keyword evidence="1 6" id="KW-0597">Phosphoprotein</keyword>
<dbReference type="InterPro" id="IPR011006">
    <property type="entry name" value="CheY-like_superfamily"/>
</dbReference>
<proteinExistence type="predicted"/>
<evidence type="ECO:0000256" key="4">
    <source>
        <dbReference type="ARBA" id="ARBA00023125"/>
    </source>
</evidence>
<feature type="domain" description="Response regulatory" evidence="8">
    <location>
        <begin position="3"/>
        <end position="119"/>
    </location>
</feature>
<dbReference type="Gene3D" id="1.10.10.10">
    <property type="entry name" value="Winged helix-like DNA-binding domain superfamily/Winged helix DNA-binding domain"/>
    <property type="match status" value="1"/>
</dbReference>
<dbReference type="PROSITE" id="PS51755">
    <property type="entry name" value="OMPR_PHOB"/>
    <property type="match status" value="1"/>
</dbReference>
<dbReference type="SUPFAM" id="SSF52172">
    <property type="entry name" value="CheY-like"/>
    <property type="match status" value="1"/>
</dbReference>
<sequence length="237" mass="26977">MALILVIDDDDLVSRTLQRALKMYDYQVMTANSGIEGLQLARRHRPDLFILDIMMPGVDGYQVCRQIRGDPLLLDVPVLFLTAKAKDEEKIEGFKAGGDDYLVKPFNMQELELRVKAILRRLGPEKVEDTTVNEVVVGNVVLDCRTFKVNTPYQTILLTNVQFDLLYHLMSHADQVFNSQQLLQDVWDYPRDTGSPELVRAHIKNLREKIEPSPADPIYIKTIQGHGYSFSSEATRG</sequence>
<dbReference type="InterPro" id="IPR001867">
    <property type="entry name" value="OmpR/PhoB-type_DNA-bd"/>
</dbReference>
<accession>A0A160T098</accession>
<dbReference type="FunFam" id="3.40.50.2300:FF:000001">
    <property type="entry name" value="DNA-binding response regulator PhoB"/>
    <property type="match status" value="1"/>
</dbReference>
<keyword evidence="3" id="KW-0805">Transcription regulation</keyword>
<gene>
    <name evidence="10" type="ORF">CFX0092_A0237</name>
</gene>
<feature type="domain" description="OmpR/PhoB-type" evidence="9">
    <location>
        <begin position="132"/>
        <end position="232"/>
    </location>
</feature>
<dbReference type="SMART" id="SM00448">
    <property type="entry name" value="REC"/>
    <property type="match status" value="1"/>
</dbReference>
<evidence type="ECO:0000256" key="5">
    <source>
        <dbReference type="ARBA" id="ARBA00023163"/>
    </source>
</evidence>
<evidence type="ECO:0000256" key="7">
    <source>
        <dbReference type="PROSITE-ProRule" id="PRU01091"/>
    </source>
</evidence>
<evidence type="ECO:0000259" key="9">
    <source>
        <dbReference type="PROSITE" id="PS51755"/>
    </source>
</evidence>
<protein>
    <submittedName>
        <fullName evidence="10">OmpR subfamily</fullName>
    </submittedName>
</protein>
<dbReference type="Proteomes" id="UP000215027">
    <property type="component" value="Chromosome I"/>
</dbReference>
<dbReference type="SUPFAM" id="SSF46894">
    <property type="entry name" value="C-terminal effector domain of the bipartite response regulators"/>
    <property type="match status" value="1"/>
</dbReference>
<feature type="modified residue" description="4-aspartylphosphate" evidence="6">
    <location>
        <position position="52"/>
    </location>
</feature>
<dbReference type="Pfam" id="PF00486">
    <property type="entry name" value="Trans_reg_C"/>
    <property type="match status" value="1"/>
</dbReference>
<evidence type="ECO:0000259" key="8">
    <source>
        <dbReference type="PROSITE" id="PS50110"/>
    </source>
</evidence>
<dbReference type="GO" id="GO:0032993">
    <property type="term" value="C:protein-DNA complex"/>
    <property type="evidence" value="ECO:0007669"/>
    <property type="project" value="TreeGrafter"/>
</dbReference>
<evidence type="ECO:0000313" key="11">
    <source>
        <dbReference type="Proteomes" id="UP000215027"/>
    </source>
</evidence>
<dbReference type="InterPro" id="IPR001789">
    <property type="entry name" value="Sig_transdc_resp-reg_receiver"/>
</dbReference>
<dbReference type="GO" id="GO:0006355">
    <property type="term" value="P:regulation of DNA-templated transcription"/>
    <property type="evidence" value="ECO:0007669"/>
    <property type="project" value="InterPro"/>
</dbReference>
<dbReference type="Gene3D" id="3.40.50.2300">
    <property type="match status" value="1"/>
</dbReference>
<dbReference type="CDD" id="cd17574">
    <property type="entry name" value="REC_OmpR"/>
    <property type="match status" value="1"/>
</dbReference>
<dbReference type="InterPro" id="IPR016032">
    <property type="entry name" value="Sig_transdc_resp-reg_C-effctor"/>
</dbReference>
<keyword evidence="4 7" id="KW-0238">DNA-binding</keyword>
<name>A0A160T098_9CHLR</name>
<keyword evidence="2" id="KW-0902">Two-component regulatory system</keyword>